<reference evidence="12 13" key="1">
    <citation type="journal article" date="2018" name="Sci. Data">
        <title>The draft genome sequence of cork oak.</title>
        <authorList>
            <person name="Ramos A.M."/>
            <person name="Usie A."/>
            <person name="Barbosa P."/>
            <person name="Barros P.M."/>
            <person name="Capote T."/>
            <person name="Chaves I."/>
            <person name="Simoes F."/>
            <person name="Abreu I."/>
            <person name="Carrasquinho I."/>
            <person name="Faro C."/>
            <person name="Guimaraes J.B."/>
            <person name="Mendonca D."/>
            <person name="Nobrega F."/>
            <person name="Rodrigues L."/>
            <person name="Saibo N.J.M."/>
            <person name="Varela M.C."/>
            <person name="Egas C."/>
            <person name="Matos J."/>
            <person name="Miguel C.M."/>
            <person name="Oliveira M.M."/>
            <person name="Ricardo C.P."/>
            <person name="Goncalves S."/>
        </authorList>
    </citation>
    <scope>NUCLEOTIDE SEQUENCE [LARGE SCALE GENOMIC DNA]</scope>
    <source>
        <strain evidence="13">cv. HL8</strain>
    </source>
</reference>
<dbReference type="InterPro" id="IPR034003">
    <property type="entry name" value="ABCG_PDR_2"/>
</dbReference>
<keyword evidence="4 10" id="KW-0812">Transmembrane</keyword>
<evidence type="ECO:0000256" key="5">
    <source>
        <dbReference type="ARBA" id="ARBA00022737"/>
    </source>
</evidence>
<feature type="transmembrane region" description="Helical" evidence="10">
    <location>
        <begin position="1108"/>
        <end position="1135"/>
    </location>
</feature>
<dbReference type="SMART" id="SM00382">
    <property type="entry name" value="AAA"/>
    <property type="match status" value="2"/>
</dbReference>
<feature type="transmembrane region" description="Helical" evidence="10">
    <location>
        <begin position="563"/>
        <end position="584"/>
    </location>
</feature>
<dbReference type="Pfam" id="PF01061">
    <property type="entry name" value="ABC2_membrane"/>
    <property type="match status" value="3"/>
</dbReference>
<dbReference type="InterPro" id="IPR013525">
    <property type="entry name" value="ABC2_TM"/>
</dbReference>
<dbReference type="SUPFAM" id="SSF52540">
    <property type="entry name" value="P-loop containing nucleoside triphosphate hydrolases"/>
    <property type="match status" value="3"/>
</dbReference>
<name>A0AAW0JV68_QUESU</name>
<accession>A0AAW0JV68</accession>
<feature type="domain" description="ABC transporter" evidence="11">
    <location>
        <begin position="149"/>
        <end position="410"/>
    </location>
</feature>
<keyword evidence="3" id="KW-0813">Transport</keyword>
<dbReference type="InterPro" id="IPR034001">
    <property type="entry name" value="ABCG_PDR_1"/>
</dbReference>
<dbReference type="Proteomes" id="UP000237347">
    <property type="component" value="Unassembled WGS sequence"/>
</dbReference>
<feature type="transmembrane region" description="Helical" evidence="10">
    <location>
        <begin position="1166"/>
        <end position="1186"/>
    </location>
</feature>
<sequence length="1984" mass="224509">MELTTIGKSTQSSFQHHAATLDASGDSIIEEDEELELQWAAIERLPTFKRLRTSVFDIDHDNGSGKEFKGKRVTDVTKLGAVERHLFIEKLIKHIENDNLRLLQKLRDRIDRVNVKLPTVEVRYKNLFVDAKCEVVQGKPLPTLWNSIMNPLSVFTKVIQCNSQEAKMNILKDVSGIIKPSRLTLLLGPPGCGKTTLLLALAGKLDQSLDMAGEISYNGYRLDEFIPQKTSAYISQHDLHLAEMTVRETVDFAARCQGVGSRADIMMEISRREKEEGIVPDPDIDTYMKVLGLDICSDTMVGDALKRGISGGQKKRLTTGEMIVGPTKALFMDEISTGLDSSTTFQIVTCLQQLVHITDTTALVSLLQPAPETFDLFDEVILMAEGKIVYHGPRTHVLQFFEDCGFKCPERKGAADFLQERATSHETEFICLYFQNDAVFMRTQTTVDLIGANYFLGCLFYTIVRLMTNGVAELSLTITRLPVVYKQRSFYLYPAWAYSIPASLLKIPLSLVDSILWTVMTYYIIGYSPEVERFFFQFLLLFALHLESTSMCRFIASVFRTMVTASTCGALILVLIFLFGGFIIPRPSLPPWLRWGFWLSPMSYAEIGIALNEFLAPRWQKVSKGNMTLGMEVLTTHGLNFDGYFYWISLGALFGFTILFDIGFILALTYIKPPKISRAIISKKNFSQLRETDDCNGIAELDNQSTLATSLQTTADTRNFGRLVLPFEPLTISFKDVQYFVDTPPEMREMGFSQKKLQLLRDITGAFRPGILTALMGVSGAGKTTLMDVLSGRKTGGTVAGDIRIGGYPKVQKTFARISGYCEQNDIHSPRITVKESVTYSAWLRLPPEIDSETKARFVEEVIETIELDGIKDSLVGIPGQSGLSTEQRKRLTIAVELVSNPSIIFMDEPTSGLDARAAAIVMRAVKNVVSTGRTTVCTIHQPSIDIFEAFDELILMKTGGQIIYSGILGHHSSKLIEYFEGIAGVPKIKNNYNPATWMLEVTSASVEVDLDIDFSRIYKDSPLHRDTIELVRQLSEPQPGSRDLHFPTPYAQSGWVQFMACLWKQHLSYWRSPEYNLARFLFIIAAALLFGAVFWQKGKEINTEQDLFNILGSMFMAVIFLGLNNCSTVLPYVATERTVLYREKFAGMYSPNAYSFAQVIMEIPYVILQTILYVAITYPAIGFYWSAYKVFWYFYATFCTLLYFVYLGMLLVSVSKSIDVASILAAAIYTILNIFSGFLMPGPKIPKWWVWCYWICPTSWSLNGLLTSQYGDIKKEILIFGELKTVDSFLEDYYGFQHDQLGLVAFVLIAYPIIYASLFAYCIGKLNFQRRSLQPSFQHHASTFDAGGDSIIEEDEELELQWAAIERLPTFKRLRTSVFDIDHDSGSGKEFKGKRVTDVTKLGAVERHLFIEKLIKHTENDNLRVNVKLPTVEVRYKNLFVDAKCEVVHGKPLPTLWNSLMSLLSVSFYEGKLVQFSRSQDKHFKGCEWHHQTFKAAGEISYNGYKIDEFVPQKTSAYISQYDRHLPEMTVRETIDFSACCQGVGSRADIMMEVSRREKEAGIVPDPDIDTYMKILGLDTCSDTMVRDALKRGISGGQKKRLTTGEMIVGPTKALFMDEISTGLDSSTTYQIVSCLQQLVHITDSTALVSLLHPAPETFDLFDEMILMAEGKIVYHGPRTHDCGFGCPKRKGAADFLQELISRKDQAQYWYHADLPYNYVSVDQFSQTFKASFLRKNLNDELLKTYNKSKCHNNALSFDIYSLSKWELIKACMARELLLMRRNSFVYVFKTVQIFITAFIIMTVFIRTQTTVDLIGARYFMSSLYYTLVRLMTNGVAELSLTIIRLPVVYKQRYLYPAWAYAIPAVILKIPFSLFDSIIWTAMTYYVIGYSAEVEISYAVCSASNIDVHVSFHGLSFPDNGCCTNLWCLDLITIFLVWRLHSSSILSSLPPWLKWGFWLSPITYEEIGLALNEFVAPRWQKVL</sequence>
<keyword evidence="7" id="KW-0067">ATP-binding</keyword>
<dbReference type="GO" id="GO:0140359">
    <property type="term" value="F:ABC-type transporter activity"/>
    <property type="evidence" value="ECO:0007669"/>
    <property type="project" value="InterPro"/>
</dbReference>
<evidence type="ECO:0000256" key="8">
    <source>
        <dbReference type="ARBA" id="ARBA00022989"/>
    </source>
</evidence>
<dbReference type="GO" id="GO:0005524">
    <property type="term" value="F:ATP binding"/>
    <property type="evidence" value="ECO:0007669"/>
    <property type="project" value="UniProtKB-KW"/>
</dbReference>
<dbReference type="InterPro" id="IPR027417">
    <property type="entry name" value="P-loop_NTPase"/>
</dbReference>
<gene>
    <name evidence="12" type="primary">PDR3_1</name>
    <name evidence="12" type="ORF">CFP56_028365</name>
</gene>
<comment type="similarity">
    <text evidence="2">Belongs to the ABC transporter superfamily. ABCG family. PDR (TC 3.A.1.205) subfamily.</text>
</comment>
<keyword evidence="9 10" id="KW-0472">Membrane</keyword>
<feature type="transmembrane region" description="Helical" evidence="10">
    <location>
        <begin position="1302"/>
        <end position="1324"/>
    </location>
</feature>
<evidence type="ECO:0000256" key="10">
    <source>
        <dbReference type="SAM" id="Phobius"/>
    </source>
</evidence>
<dbReference type="InterPro" id="IPR003593">
    <property type="entry name" value="AAA+_ATPase"/>
</dbReference>
<feature type="domain" description="ABC transporter" evidence="11">
    <location>
        <begin position="1435"/>
        <end position="1696"/>
    </location>
</feature>
<evidence type="ECO:0000256" key="3">
    <source>
        <dbReference type="ARBA" id="ARBA00022448"/>
    </source>
</evidence>
<dbReference type="CDD" id="cd03233">
    <property type="entry name" value="ABCG_PDR_domain1"/>
    <property type="match status" value="1"/>
</dbReference>
<dbReference type="InterPro" id="IPR043926">
    <property type="entry name" value="ABCG_dom"/>
</dbReference>
<dbReference type="CDD" id="cd03232">
    <property type="entry name" value="ABCG_PDR_domain2"/>
    <property type="match status" value="1"/>
</dbReference>
<dbReference type="PROSITE" id="PS50893">
    <property type="entry name" value="ABC_TRANSPORTER_2"/>
    <property type="match status" value="3"/>
</dbReference>
<dbReference type="FunFam" id="3.40.50.300:FF:000179">
    <property type="entry name" value="ABC transporter G family member 34"/>
    <property type="match status" value="2"/>
</dbReference>
<feature type="transmembrane region" description="Helical" evidence="10">
    <location>
        <begin position="1786"/>
        <end position="1807"/>
    </location>
</feature>
<organism evidence="12 13">
    <name type="scientific">Quercus suber</name>
    <name type="common">Cork oak</name>
    <dbReference type="NCBI Taxonomy" id="58331"/>
    <lineage>
        <taxon>Eukaryota</taxon>
        <taxon>Viridiplantae</taxon>
        <taxon>Streptophyta</taxon>
        <taxon>Embryophyta</taxon>
        <taxon>Tracheophyta</taxon>
        <taxon>Spermatophyta</taxon>
        <taxon>Magnoliopsida</taxon>
        <taxon>eudicotyledons</taxon>
        <taxon>Gunneridae</taxon>
        <taxon>Pentapetalae</taxon>
        <taxon>rosids</taxon>
        <taxon>fabids</taxon>
        <taxon>Fagales</taxon>
        <taxon>Fagaceae</taxon>
        <taxon>Quercus</taxon>
    </lineage>
</organism>
<evidence type="ECO:0000313" key="12">
    <source>
        <dbReference type="EMBL" id="KAK7830303.1"/>
    </source>
</evidence>
<evidence type="ECO:0000259" key="11">
    <source>
        <dbReference type="PROSITE" id="PS50893"/>
    </source>
</evidence>
<keyword evidence="6" id="KW-0547">Nucleotide-binding</keyword>
<dbReference type="GO" id="GO:0005886">
    <property type="term" value="C:plasma membrane"/>
    <property type="evidence" value="ECO:0007669"/>
    <property type="project" value="UniProtKB-ARBA"/>
</dbReference>
<evidence type="ECO:0000256" key="6">
    <source>
        <dbReference type="ARBA" id="ARBA00022741"/>
    </source>
</evidence>
<feature type="transmembrane region" description="Helical" evidence="10">
    <location>
        <begin position="644"/>
        <end position="671"/>
    </location>
</feature>
<evidence type="ECO:0000256" key="2">
    <source>
        <dbReference type="ARBA" id="ARBA00006012"/>
    </source>
</evidence>
<dbReference type="Pfam" id="PF08370">
    <property type="entry name" value="PDR_assoc"/>
    <property type="match status" value="1"/>
</dbReference>
<feature type="transmembrane region" description="Helical" evidence="10">
    <location>
        <begin position="1221"/>
        <end position="1241"/>
    </location>
</feature>
<feature type="transmembrane region" description="Helical" evidence="10">
    <location>
        <begin position="1078"/>
        <end position="1096"/>
    </location>
</feature>
<feature type="transmembrane region" description="Helical" evidence="10">
    <location>
        <begin position="1192"/>
        <end position="1214"/>
    </location>
</feature>
<evidence type="ECO:0000256" key="4">
    <source>
        <dbReference type="ARBA" id="ARBA00022692"/>
    </source>
</evidence>
<comment type="caution">
    <text evidence="12">The sequence shown here is derived from an EMBL/GenBank/DDBJ whole genome shotgun (WGS) entry which is preliminary data.</text>
</comment>
<keyword evidence="8 10" id="KW-1133">Transmembrane helix</keyword>
<dbReference type="GO" id="GO:0016887">
    <property type="term" value="F:ATP hydrolysis activity"/>
    <property type="evidence" value="ECO:0007669"/>
    <property type="project" value="InterPro"/>
</dbReference>
<dbReference type="InterPro" id="IPR013581">
    <property type="entry name" value="PDR_assoc"/>
</dbReference>
<evidence type="ECO:0000256" key="7">
    <source>
        <dbReference type="ARBA" id="ARBA00022840"/>
    </source>
</evidence>
<feature type="transmembrane region" description="Helical" evidence="10">
    <location>
        <begin position="1827"/>
        <end position="1847"/>
    </location>
</feature>
<dbReference type="EMBL" id="PKMF04000464">
    <property type="protein sequence ID" value="KAK7830303.1"/>
    <property type="molecule type" value="Genomic_DNA"/>
</dbReference>
<keyword evidence="13" id="KW-1185">Reference proteome</keyword>
<evidence type="ECO:0000256" key="9">
    <source>
        <dbReference type="ARBA" id="ARBA00023136"/>
    </source>
</evidence>
<dbReference type="FunFam" id="3.40.50.300:FF:000157">
    <property type="entry name" value="ABC transporter G family member 34"/>
    <property type="match status" value="1"/>
</dbReference>
<evidence type="ECO:0000313" key="13">
    <source>
        <dbReference type="Proteomes" id="UP000237347"/>
    </source>
</evidence>
<comment type="subcellular location">
    <subcellularLocation>
        <location evidence="1">Membrane</location>
        <topology evidence="1">Multi-pass membrane protein</topology>
    </subcellularLocation>
</comment>
<feature type="transmembrane region" description="Helical" evidence="10">
    <location>
        <begin position="534"/>
        <end position="556"/>
    </location>
</feature>
<dbReference type="PANTHER" id="PTHR19241">
    <property type="entry name" value="ATP-BINDING CASSETTE TRANSPORTER"/>
    <property type="match status" value="1"/>
</dbReference>
<dbReference type="InterPro" id="IPR003439">
    <property type="entry name" value="ABC_transporter-like_ATP-bd"/>
</dbReference>
<dbReference type="Pfam" id="PF19055">
    <property type="entry name" value="ABC2_membrane_7"/>
    <property type="match status" value="1"/>
</dbReference>
<dbReference type="Pfam" id="PF00005">
    <property type="entry name" value="ABC_tran"/>
    <property type="match status" value="3"/>
</dbReference>
<feature type="transmembrane region" description="Helical" evidence="10">
    <location>
        <begin position="1859"/>
        <end position="1889"/>
    </location>
</feature>
<proteinExistence type="inferred from homology"/>
<dbReference type="Gene3D" id="3.40.50.300">
    <property type="entry name" value="P-loop containing nucleotide triphosphate hydrolases"/>
    <property type="match status" value="3"/>
</dbReference>
<protein>
    <submittedName>
        <fullName evidence="12">Pleiotropic drug resistance protein 3</fullName>
    </submittedName>
</protein>
<evidence type="ECO:0000256" key="1">
    <source>
        <dbReference type="ARBA" id="ARBA00004141"/>
    </source>
</evidence>
<keyword evidence="5" id="KW-0677">Repeat</keyword>
<feature type="domain" description="ABC transporter" evidence="11">
    <location>
        <begin position="732"/>
        <end position="984"/>
    </location>
</feature>